<organism evidence="2 3">
    <name type="scientific">Hymenochirus boettgeri</name>
    <name type="common">Congo dwarf clawed frog</name>
    <dbReference type="NCBI Taxonomy" id="247094"/>
    <lineage>
        <taxon>Eukaryota</taxon>
        <taxon>Metazoa</taxon>
        <taxon>Chordata</taxon>
        <taxon>Craniata</taxon>
        <taxon>Vertebrata</taxon>
        <taxon>Euteleostomi</taxon>
        <taxon>Amphibia</taxon>
        <taxon>Batrachia</taxon>
        <taxon>Anura</taxon>
        <taxon>Pipoidea</taxon>
        <taxon>Pipidae</taxon>
        <taxon>Pipinae</taxon>
        <taxon>Hymenochirus</taxon>
    </lineage>
</organism>
<evidence type="ECO:0000313" key="2">
    <source>
        <dbReference type="EMBL" id="KAG8434605.1"/>
    </source>
</evidence>
<keyword evidence="1" id="KW-0812">Transmembrane</keyword>
<evidence type="ECO:0000256" key="1">
    <source>
        <dbReference type="SAM" id="Phobius"/>
    </source>
</evidence>
<dbReference type="AlphaFoldDB" id="A0A8T2INR3"/>
<comment type="caution">
    <text evidence="2">The sequence shown here is derived from an EMBL/GenBank/DDBJ whole genome shotgun (WGS) entry which is preliminary data.</text>
</comment>
<name>A0A8T2INR3_9PIPI</name>
<protein>
    <submittedName>
        <fullName evidence="2">Uncharacterized protein</fullName>
    </submittedName>
</protein>
<keyword evidence="1" id="KW-1133">Transmembrane helix</keyword>
<proteinExistence type="predicted"/>
<feature type="transmembrane region" description="Helical" evidence="1">
    <location>
        <begin position="12"/>
        <end position="29"/>
    </location>
</feature>
<reference evidence="2" key="1">
    <citation type="thesis" date="2020" institute="ProQuest LLC" country="789 East Eisenhower Parkway, Ann Arbor, MI, USA">
        <title>Comparative Genomics and Chromosome Evolution.</title>
        <authorList>
            <person name="Mudd A.B."/>
        </authorList>
    </citation>
    <scope>NUCLEOTIDE SEQUENCE</scope>
    <source>
        <strain evidence="2">Female2</strain>
        <tissue evidence="2">Blood</tissue>
    </source>
</reference>
<dbReference type="EMBL" id="JAACNH010000008">
    <property type="protein sequence ID" value="KAG8434605.1"/>
    <property type="molecule type" value="Genomic_DNA"/>
</dbReference>
<sequence length="87" mass="10101">MQCFIPLLHPPFKGILSYFSLLCVFVVHMRKLQLLRLRKHYNGSQRVLKSVTCVTIQLHCNSHKNGKYFGLRQAIAIFRLNGPNLFS</sequence>
<evidence type="ECO:0000313" key="3">
    <source>
        <dbReference type="Proteomes" id="UP000812440"/>
    </source>
</evidence>
<keyword evidence="1" id="KW-0472">Membrane</keyword>
<accession>A0A8T2INR3</accession>
<keyword evidence="3" id="KW-1185">Reference proteome</keyword>
<dbReference type="Proteomes" id="UP000812440">
    <property type="component" value="Chromosome 7"/>
</dbReference>
<gene>
    <name evidence="2" type="ORF">GDO86_012830</name>
</gene>